<comment type="subcellular location">
    <subcellularLocation>
        <location evidence="1">Secreted</location>
    </subcellularLocation>
</comment>
<feature type="domain" description="DUF4378" evidence="6">
    <location>
        <begin position="620"/>
        <end position="744"/>
    </location>
</feature>
<comment type="caution">
    <text evidence="7">The sequence shown here is derived from an EMBL/GenBank/DDBJ whole genome shotgun (WGS) entry which is preliminary data.</text>
</comment>
<keyword evidence="4" id="KW-0964">Secreted</keyword>
<evidence type="ECO:0000313" key="7">
    <source>
        <dbReference type="EMBL" id="KAK1378107.1"/>
    </source>
</evidence>
<reference evidence="7" key="2">
    <citation type="submission" date="2023-05" db="EMBL/GenBank/DDBJ databases">
        <authorList>
            <person name="Schelkunov M.I."/>
        </authorList>
    </citation>
    <scope>NUCLEOTIDE SEQUENCE</scope>
    <source>
        <strain evidence="7">Hsosn_3</strain>
        <tissue evidence="7">Leaf</tissue>
    </source>
</reference>
<dbReference type="InterPro" id="IPR004265">
    <property type="entry name" value="Dirigent"/>
</dbReference>
<comment type="subunit">
    <text evidence="3">Homodimer.</text>
</comment>
<evidence type="ECO:0000256" key="2">
    <source>
        <dbReference type="ARBA" id="ARBA00010746"/>
    </source>
</evidence>
<proteinExistence type="inferred from homology"/>
<dbReference type="InterPro" id="IPR044859">
    <property type="entry name" value="Allene_oxi_cyc_Dirigent"/>
</dbReference>
<dbReference type="PANTHER" id="PTHR46215">
    <property type="entry name" value="DIRIGENT PROTEIN 24-RELATED"/>
    <property type="match status" value="1"/>
</dbReference>
<evidence type="ECO:0000259" key="6">
    <source>
        <dbReference type="Pfam" id="PF14309"/>
    </source>
</evidence>
<evidence type="ECO:0000313" key="8">
    <source>
        <dbReference type="Proteomes" id="UP001237642"/>
    </source>
</evidence>
<dbReference type="Pfam" id="PF14309">
    <property type="entry name" value="DUF4378"/>
    <property type="match status" value="1"/>
</dbReference>
<sequence length="1038" mass="115843">MGNKEQTPSVIARLMGLCESRPQKPIHKQYRVLSEDYLRKSASIDLLLKQSSCNGRSLRMSRMKIPESKDVYKGYKQQIQYIGLISKETETSSAVKEGIRLEQRVESDGKLLDALRFSDTLENVRCNKKRLLKYVPKRVILLPDHSHDQFCTHSPFSSQSRVFQLYDDPCYREDENCWNLEKTALGGNVLRSPQKLEYDSDTLEDLHKDLQNVSEMRVKGKNRIPVNDEARETGKAVINLEPCKHSFATSRKTIMETEVSRSTIGANSNSVNKTKTIMPFRSSFSNFEKQEQVSYPYSNWSTFTREGKIIDSGWRKMQVGTTAKFYTVSESLYSSDQERPEKTYKLNRAGCSIFSHNSGKSKLSQPLGVNSKFGMKKDVVTKSSRFRSSPSFPNATRNYNFKNQNDGFCSDEYLRREESVTEAGNRSRNQKFSEKSMLKPEDLTLCYETSSSFAYMDLENYHSTEESVLNELGNKLEDRNLSEEILKKSELSEVSHTTVDQESTIGSTQDGLMFSSCFEFEPELTSSWRNTHQPSPNSVLNPPYEDEILSDIECFEGAAPADANLIGLWKKLQLLKSDVEDTLSDPGMMVSSDEGTRDVSDDYLKENGNSGVFRAKETRDFSYLVDVLDEAGFYDPNWDIDIDKLHSPESAVNPSVFEVLEKKYGDQISWETYERRLLFDRINSGLMEILHPCLDIPEWANSLSTWLGTQPKRDVIEEKLWNLLVSQEKEVNKGLSEKAVGGDIHKMATLRFSSSTTKLTFCIVLFTLFLTSVSSYRLLDEESVSPVVTPEPSAEEPVANTGPVSTPTAPGTDPHHTLSFFMHDILGGTNPSARAITGVVTNPALNGQIPFAKPNGANFPLNNGVPGNSGNNGLIDNNNIPFLTGLSGSKSNVLTNNGNNNNNNGFGFPGAQLPVGSALQKLMFGTVTVMDDELTEGHELGSGLVGKAQGFYVVSSEDGNSQTMAFTAMFEEGGYADSLSFFGVHRTVVSESQLAIMGGTGKYVNAKGFAVIKTLPIVNHQSTDGLETLLEFTVYITY</sequence>
<organism evidence="7 8">
    <name type="scientific">Heracleum sosnowskyi</name>
    <dbReference type="NCBI Taxonomy" id="360622"/>
    <lineage>
        <taxon>Eukaryota</taxon>
        <taxon>Viridiplantae</taxon>
        <taxon>Streptophyta</taxon>
        <taxon>Embryophyta</taxon>
        <taxon>Tracheophyta</taxon>
        <taxon>Spermatophyta</taxon>
        <taxon>Magnoliopsida</taxon>
        <taxon>eudicotyledons</taxon>
        <taxon>Gunneridae</taxon>
        <taxon>Pentapetalae</taxon>
        <taxon>asterids</taxon>
        <taxon>campanulids</taxon>
        <taxon>Apiales</taxon>
        <taxon>Apiaceae</taxon>
        <taxon>Apioideae</taxon>
        <taxon>apioid superclade</taxon>
        <taxon>Tordylieae</taxon>
        <taxon>Tordyliinae</taxon>
        <taxon>Heracleum</taxon>
    </lineage>
</organism>
<dbReference type="EMBL" id="JAUIZM010000006">
    <property type="protein sequence ID" value="KAK1378107.1"/>
    <property type="molecule type" value="Genomic_DNA"/>
</dbReference>
<gene>
    <name evidence="7" type="ORF">POM88_024851</name>
</gene>
<evidence type="ECO:0000256" key="4">
    <source>
        <dbReference type="ARBA" id="ARBA00022525"/>
    </source>
</evidence>
<evidence type="ECO:0000256" key="3">
    <source>
        <dbReference type="ARBA" id="ARBA00011738"/>
    </source>
</evidence>
<accession>A0AAD8MMF8</accession>
<dbReference type="Gene3D" id="2.40.480.10">
    <property type="entry name" value="Allene oxide cyclase-like"/>
    <property type="match status" value="1"/>
</dbReference>
<evidence type="ECO:0000256" key="5">
    <source>
        <dbReference type="SAM" id="MobiDB-lite"/>
    </source>
</evidence>
<dbReference type="GO" id="GO:0009699">
    <property type="term" value="P:phenylpropanoid biosynthetic process"/>
    <property type="evidence" value="ECO:0007669"/>
    <property type="project" value="UniProtKB-ARBA"/>
</dbReference>
<feature type="region of interest" description="Disordered" evidence="5">
    <location>
        <begin position="787"/>
        <end position="810"/>
    </location>
</feature>
<dbReference type="InterPro" id="IPR025486">
    <property type="entry name" value="DUF4378"/>
</dbReference>
<dbReference type="PANTHER" id="PTHR46215:SF5">
    <property type="entry name" value="DIRIGENT PROTEIN"/>
    <property type="match status" value="1"/>
</dbReference>
<comment type="similarity">
    <text evidence="2">Belongs to the plant dirigent protein family.</text>
</comment>
<dbReference type="Pfam" id="PF03018">
    <property type="entry name" value="Dirigent"/>
    <property type="match status" value="1"/>
</dbReference>
<reference evidence="7" key="1">
    <citation type="submission" date="2023-02" db="EMBL/GenBank/DDBJ databases">
        <title>Genome of toxic invasive species Heracleum sosnowskyi carries increased number of genes despite the absence of recent whole-genome duplications.</title>
        <authorList>
            <person name="Schelkunov M."/>
            <person name="Shtratnikova V."/>
            <person name="Makarenko M."/>
            <person name="Klepikova A."/>
            <person name="Omelchenko D."/>
            <person name="Novikova G."/>
            <person name="Obukhova E."/>
            <person name="Bogdanov V."/>
            <person name="Penin A."/>
            <person name="Logacheva M."/>
        </authorList>
    </citation>
    <scope>NUCLEOTIDE SEQUENCE</scope>
    <source>
        <strain evidence="7">Hsosn_3</strain>
        <tissue evidence="7">Leaf</tissue>
    </source>
</reference>
<keyword evidence="8" id="KW-1185">Reference proteome</keyword>
<dbReference type="AlphaFoldDB" id="A0AAD8MMF8"/>
<dbReference type="Proteomes" id="UP001237642">
    <property type="component" value="Unassembled WGS sequence"/>
</dbReference>
<protein>
    <recommendedName>
        <fullName evidence="6">DUF4378 domain-containing protein</fullName>
    </recommendedName>
</protein>
<evidence type="ECO:0000256" key="1">
    <source>
        <dbReference type="ARBA" id="ARBA00004613"/>
    </source>
</evidence>
<dbReference type="GO" id="GO:0005576">
    <property type="term" value="C:extracellular region"/>
    <property type="evidence" value="ECO:0007669"/>
    <property type="project" value="UniProtKB-SubCell"/>
</dbReference>
<name>A0AAD8MMF8_9APIA</name>